<sequence>MSVLLAKRALPRSLDEPPASVVEALAQLPLGFGQQSLEAPAVSLNLKKLEKPTGAWRLRVGDWRAVFFPSGEDFLVAAIGPRKDIYERLDRMRLARKGGGVTVIESAAPLVADEGARARAARTERAKAPKPSGQNNFSPFEDRMLLAIEGVDDDVLAFLRSLPQSVDVAEVLAERLGDVDLAFLLADLWERPQHHFDTFAAGRVPSVAELEIEEQELQSRLAAAATETEVVATTTAGQIRKLLDRSIEDWMVYLHPSQRGIANATFTGPARVRGGPGTGKTVVALHRARVLARRRVQDPDRVLLTTFLRTLPKVWGSLMELLDPEALRRLDIRNVDMLARSIVASAHSQVDILDDSRRRRIVAPLIKRHGLAHRIGENEQLLLDEFDAFLAGRGIDELDPYFALRRRGGGSPLGRADREKVFAAYEEYRARLAKDGSFDWAHLRAEALRLAEAGAGPRFDGVIIDEAQDLSAVGMRLLLALDKSDNHRHFLIVGDGQQSIYPGGFSLRELGIDIVGRSRVLTANWRNTWSVWTAAKAVIEGQEFDDLDEDVGLRPTGEEPEPLKVGEPAELHVLRNPGEELELLGALVAERLDSGVDPGDVAVLVDVNRKADEALRALDRAGIAGHPLDRYEGEHAEGVLVGTFNRAKGLEFKEVFIPGMAVSEWPSRWFVPPGLDNEQRMERIALQLRTLFVGMSRARDRLVLLAGGPPHEWLDAAAWAMDVREY</sequence>
<keyword evidence="2 9" id="KW-0378">Hydrolase</keyword>
<feature type="binding site" evidence="9">
    <location>
        <begin position="274"/>
        <end position="281"/>
    </location>
    <ligand>
        <name>ATP</name>
        <dbReference type="ChEBI" id="CHEBI:30616"/>
    </ligand>
</feature>
<gene>
    <name evidence="11" type="primary">rep_1</name>
    <name evidence="11" type="ORF">DSM104329_04952</name>
</gene>
<dbReference type="EMBL" id="CP087164">
    <property type="protein sequence ID" value="UGS38523.1"/>
    <property type="molecule type" value="Genomic_DNA"/>
</dbReference>
<dbReference type="GO" id="GO:0016787">
    <property type="term" value="F:hydrolase activity"/>
    <property type="evidence" value="ECO:0007669"/>
    <property type="project" value="UniProtKB-UniRule"/>
</dbReference>
<reference evidence="11" key="1">
    <citation type="journal article" date="2022" name="Int. J. Syst. Evol. Microbiol.">
        <title>Pseudomonas aegrilactucae sp. nov. and Pseudomonas morbosilactucae sp. nov., pathogens causing bacterial rot of lettuce in Japan.</title>
        <authorList>
            <person name="Sawada H."/>
            <person name="Fujikawa T."/>
            <person name="Satou M."/>
        </authorList>
    </citation>
    <scope>NUCLEOTIDE SEQUENCE</scope>
    <source>
        <strain evidence="11">0166_1</strain>
    </source>
</reference>
<dbReference type="InterPro" id="IPR014017">
    <property type="entry name" value="DNA_helicase_UvrD-like_C"/>
</dbReference>
<dbReference type="InterPro" id="IPR000212">
    <property type="entry name" value="DNA_helicase_UvrD/REP"/>
</dbReference>
<evidence type="ECO:0000256" key="8">
    <source>
        <dbReference type="ARBA" id="ARBA00048988"/>
    </source>
</evidence>
<evidence type="ECO:0000256" key="9">
    <source>
        <dbReference type="PROSITE-ProRule" id="PRU00560"/>
    </source>
</evidence>
<evidence type="ECO:0000256" key="6">
    <source>
        <dbReference type="ARBA" id="ARBA00034617"/>
    </source>
</evidence>
<keyword evidence="5" id="KW-0413">Isomerase</keyword>
<dbReference type="PANTHER" id="PTHR11070:SF45">
    <property type="entry name" value="DNA 3'-5' HELICASE"/>
    <property type="match status" value="1"/>
</dbReference>
<dbReference type="Gene3D" id="3.30.2310.20">
    <property type="entry name" value="RelE-like"/>
    <property type="match status" value="1"/>
</dbReference>
<dbReference type="PANTHER" id="PTHR11070">
    <property type="entry name" value="UVRD / RECB / PCRA DNA HELICASE FAMILY MEMBER"/>
    <property type="match status" value="1"/>
</dbReference>
<dbReference type="InterPro" id="IPR014016">
    <property type="entry name" value="UvrD-like_ATP-bd"/>
</dbReference>
<proteinExistence type="predicted"/>
<organism evidence="11 12">
    <name type="scientific">Capillimicrobium parvum</name>
    <dbReference type="NCBI Taxonomy" id="2884022"/>
    <lineage>
        <taxon>Bacteria</taxon>
        <taxon>Bacillati</taxon>
        <taxon>Actinomycetota</taxon>
        <taxon>Thermoleophilia</taxon>
        <taxon>Solirubrobacterales</taxon>
        <taxon>Capillimicrobiaceae</taxon>
        <taxon>Capillimicrobium</taxon>
    </lineage>
</organism>
<name>A0A9E6Y287_9ACTN</name>
<keyword evidence="1 9" id="KW-0547">Nucleotide-binding</keyword>
<accession>A0A9E6Y287</accession>
<comment type="catalytic activity">
    <reaction evidence="8">
        <text>ATP + H2O = ADP + phosphate + H(+)</text>
        <dbReference type="Rhea" id="RHEA:13065"/>
        <dbReference type="ChEBI" id="CHEBI:15377"/>
        <dbReference type="ChEBI" id="CHEBI:15378"/>
        <dbReference type="ChEBI" id="CHEBI:30616"/>
        <dbReference type="ChEBI" id="CHEBI:43474"/>
        <dbReference type="ChEBI" id="CHEBI:456216"/>
        <dbReference type="EC" id="5.6.2.4"/>
    </reaction>
</comment>
<evidence type="ECO:0000256" key="5">
    <source>
        <dbReference type="ARBA" id="ARBA00023235"/>
    </source>
</evidence>
<evidence type="ECO:0000313" key="11">
    <source>
        <dbReference type="EMBL" id="UGS38523.1"/>
    </source>
</evidence>
<dbReference type="GO" id="GO:0005524">
    <property type="term" value="F:ATP binding"/>
    <property type="evidence" value="ECO:0007669"/>
    <property type="project" value="UniProtKB-UniRule"/>
</dbReference>
<feature type="domain" description="UvrD-like helicase ATP-binding" evidence="10">
    <location>
        <begin position="253"/>
        <end position="528"/>
    </location>
</feature>
<dbReference type="Pfam" id="PF13361">
    <property type="entry name" value="UvrD_C"/>
    <property type="match status" value="1"/>
</dbReference>
<dbReference type="PROSITE" id="PS51198">
    <property type="entry name" value="UVRD_HELICASE_ATP_BIND"/>
    <property type="match status" value="1"/>
</dbReference>
<keyword evidence="4 9" id="KW-0067">ATP-binding</keyword>
<dbReference type="EC" id="5.6.2.4" evidence="7"/>
<keyword evidence="3 9" id="KW-0347">Helicase</keyword>
<evidence type="ECO:0000256" key="7">
    <source>
        <dbReference type="ARBA" id="ARBA00034808"/>
    </source>
</evidence>
<evidence type="ECO:0000256" key="3">
    <source>
        <dbReference type="ARBA" id="ARBA00022806"/>
    </source>
</evidence>
<evidence type="ECO:0000256" key="2">
    <source>
        <dbReference type="ARBA" id="ARBA00022801"/>
    </source>
</evidence>
<dbReference type="Pfam" id="PF00580">
    <property type="entry name" value="UvrD-helicase"/>
    <property type="match status" value="1"/>
</dbReference>
<dbReference type="InterPro" id="IPR027417">
    <property type="entry name" value="P-loop_NTPase"/>
</dbReference>
<dbReference type="GO" id="GO:0003677">
    <property type="term" value="F:DNA binding"/>
    <property type="evidence" value="ECO:0007669"/>
    <property type="project" value="InterPro"/>
</dbReference>
<dbReference type="KEGG" id="sbae:DSM104329_04952"/>
<dbReference type="GO" id="GO:0005829">
    <property type="term" value="C:cytosol"/>
    <property type="evidence" value="ECO:0007669"/>
    <property type="project" value="TreeGrafter"/>
</dbReference>
<dbReference type="AlphaFoldDB" id="A0A9E6Y287"/>
<dbReference type="Proteomes" id="UP001162834">
    <property type="component" value="Chromosome"/>
</dbReference>
<protein>
    <recommendedName>
        <fullName evidence="7">DNA 3'-5' helicase</fullName>
        <ecNumber evidence="7">5.6.2.4</ecNumber>
    </recommendedName>
</protein>
<evidence type="ECO:0000259" key="10">
    <source>
        <dbReference type="PROSITE" id="PS51198"/>
    </source>
</evidence>
<dbReference type="Gene3D" id="3.40.50.300">
    <property type="entry name" value="P-loop containing nucleotide triphosphate hydrolases"/>
    <property type="match status" value="3"/>
</dbReference>
<dbReference type="GO" id="GO:0000725">
    <property type="term" value="P:recombinational repair"/>
    <property type="evidence" value="ECO:0007669"/>
    <property type="project" value="TreeGrafter"/>
</dbReference>
<evidence type="ECO:0000313" key="12">
    <source>
        <dbReference type="Proteomes" id="UP001162834"/>
    </source>
</evidence>
<evidence type="ECO:0000256" key="1">
    <source>
        <dbReference type="ARBA" id="ARBA00022741"/>
    </source>
</evidence>
<comment type="catalytic activity">
    <reaction evidence="6">
        <text>Couples ATP hydrolysis with the unwinding of duplex DNA by translocating in the 3'-5' direction.</text>
        <dbReference type="EC" id="5.6.2.4"/>
    </reaction>
</comment>
<dbReference type="InterPro" id="IPR035093">
    <property type="entry name" value="RelE/ParE_toxin_dom_sf"/>
</dbReference>
<dbReference type="SUPFAM" id="SSF52540">
    <property type="entry name" value="P-loop containing nucleoside triphosphate hydrolases"/>
    <property type="match status" value="1"/>
</dbReference>
<dbReference type="GO" id="GO:0043138">
    <property type="term" value="F:3'-5' DNA helicase activity"/>
    <property type="evidence" value="ECO:0007669"/>
    <property type="project" value="UniProtKB-EC"/>
</dbReference>
<evidence type="ECO:0000256" key="4">
    <source>
        <dbReference type="ARBA" id="ARBA00022840"/>
    </source>
</evidence>
<keyword evidence="12" id="KW-1185">Reference proteome</keyword>
<dbReference type="RefSeq" id="WP_259312544.1">
    <property type="nucleotide sequence ID" value="NZ_CP087164.1"/>
</dbReference>